<dbReference type="OrthoDB" id="447637at2759"/>
<evidence type="ECO:0000259" key="3">
    <source>
        <dbReference type="PROSITE" id="PS50128"/>
    </source>
</evidence>
<comment type="caution">
    <text evidence="4">The sequence shown here is derived from an EMBL/GenBank/DDBJ whole genome shotgun (WGS) entry which is preliminary data.</text>
</comment>
<reference evidence="4 5" key="1">
    <citation type="submission" date="2020-02" db="EMBL/GenBank/DDBJ databases">
        <authorList>
            <person name="Ma Q."/>
            <person name="Huang Y."/>
            <person name="Song X."/>
            <person name="Pei D."/>
        </authorList>
    </citation>
    <scope>NUCLEOTIDE SEQUENCE [LARGE SCALE GENOMIC DNA]</scope>
    <source>
        <strain evidence="4">Sxm20200214</strain>
        <tissue evidence="4">Leaf</tissue>
    </source>
</reference>
<evidence type="ECO:0000256" key="1">
    <source>
        <dbReference type="ARBA" id="ARBA00022664"/>
    </source>
</evidence>
<gene>
    <name evidence="4" type="ORF">Bca52824_025136</name>
</gene>
<dbReference type="PANTHER" id="PTHR15316:SF10">
    <property type="entry name" value="SURP MOTIF DOMAIN-CONTAINING PROTEIN"/>
    <property type="match status" value="1"/>
</dbReference>
<accession>A0A8X7VLS4</accession>
<dbReference type="Pfam" id="PF01805">
    <property type="entry name" value="Surp"/>
    <property type="match status" value="1"/>
</dbReference>
<dbReference type="InterPro" id="IPR045146">
    <property type="entry name" value="SF3A1"/>
</dbReference>
<evidence type="ECO:0000259" key="2">
    <source>
        <dbReference type="PROSITE" id="PS50053"/>
    </source>
</evidence>
<dbReference type="AlphaFoldDB" id="A0A8X7VLS4"/>
<dbReference type="Proteomes" id="UP000886595">
    <property type="component" value="Unassembled WGS sequence"/>
</dbReference>
<evidence type="ECO:0008006" key="6">
    <source>
        <dbReference type="Google" id="ProtNLM"/>
    </source>
</evidence>
<dbReference type="GO" id="GO:0005686">
    <property type="term" value="C:U2 snRNP"/>
    <property type="evidence" value="ECO:0007669"/>
    <property type="project" value="TreeGrafter"/>
</dbReference>
<dbReference type="EMBL" id="JAAMPC010000005">
    <property type="protein sequence ID" value="KAG2313579.1"/>
    <property type="molecule type" value="Genomic_DNA"/>
</dbReference>
<name>A0A8X7VLS4_BRACI</name>
<dbReference type="GO" id="GO:0000381">
    <property type="term" value="P:regulation of alternative mRNA splicing, via spliceosome"/>
    <property type="evidence" value="ECO:0007669"/>
    <property type="project" value="TreeGrafter"/>
</dbReference>
<dbReference type="SUPFAM" id="SSF54236">
    <property type="entry name" value="Ubiquitin-like"/>
    <property type="match status" value="1"/>
</dbReference>
<dbReference type="Gene3D" id="1.10.10.790">
    <property type="entry name" value="Surp module"/>
    <property type="match status" value="1"/>
</dbReference>
<sequence length="409" mass="46350">MTQFGGYYSRRLAGTERAMQYLTLEPGKLPEALKLYAEAFQAKQDKIFVEIDLKRPTENESVMLKDPFGIFFLLIEKKKTTRSVVDHGLLYRRMRKPIAYAFPQDIRPSELCTIKLTALFVTRYGMAFFQICGKVDRSCDYMGKALELFFHILQLKKVKMGASRMVMEVDAHTGVLEPTLRTPLSFPSRRDVFVTPNELGIIKFRALFVARYGKRIFWELVEKVGTEPLFSFMDPSGSGFGYYNKVVDVYSKVLKNFELVYTTDCGPYHPYDETSPSEVNEEGSSTIKVCVPTVDGREVIEITVESWLLEKVASLKEKIAKMIQMQAKELKLRGKSAVVLKEDKSLADNNVEAGEILTLTCAFQGGKCKGPTGFPAATRKRSFCGCWPLTAFQNNHANRYKSLQTAPNL</sequence>
<dbReference type="InterPro" id="IPR000061">
    <property type="entry name" value="Surp"/>
</dbReference>
<dbReference type="PROSITE" id="PS50053">
    <property type="entry name" value="UBIQUITIN_2"/>
    <property type="match status" value="1"/>
</dbReference>
<dbReference type="PANTHER" id="PTHR15316">
    <property type="entry name" value="SPLICEOSOME ASSOCIATED PROTEIN 114/SWAP SPLICING FACTOR-RELATED"/>
    <property type="match status" value="1"/>
</dbReference>
<evidence type="ECO:0000313" key="5">
    <source>
        <dbReference type="Proteomes" id="UP000886595"/>
    </source>
</evidence>
<dbReference type="InterPro" id="IPR000626">
    <property type="entry name" value="Ubiquitin-like_dom"/>
</dbReference>
<dbReference type="PROSITE" id="PS50128">
    <property type="entry name" value="SURP"/>
    <property type="match status" value="1"/>
</dbReference>
<dbReference type="GO" id="GO:0071004">
    <property type="term" value="C:U2-type prespliceosome"/>
    <property type="evidence" value="ECO:0007669"/>
    <property type="project" value="TreeGrafter"/>
</dbReference>
<proteinExistence type="predicted"/>
<keyword evidence="1" id="KW-0507">mRNA processing</keyword>
<keyword evidence="5" id="KW-1185">Reference proteome</keyword>
<feature type="domain" description="SURP motif" evidence="3">
    <location>
        <begin position="201"/>
        <end position="243"/>
    </location>
</feature>
<dbReference type="InterPro" id="IPR029071">
    <property type="entry name" value="Ubiquitin-like_domsf"/>
</dbReference>
<dbReference type="GO" id="GO:0071013">
    <property type="term" value="C:catalytic step 2 spliceosome"/>
    <property type="evidence" value="ECO:0007669"/>
    <property type="project" value="TreeGrafter"/>
</dbReference>
<dbReference type="GO" id="GO:0045292">
    <property type="term" value="P:mRNA cis splicing, via spliceosome"/>
    <property type="evidence" value="ECO:0007669"/>
    <property type="project" value="InterPro"/>
</dbReference>
<feature type="domain" description="Ubiquitin-like" evidence="2">
    <location>
        <begin position="287"/>
        <end position="366"/>
    </location>
</feature>
<dbReference type="InterPro" id="IPR035967">
    <property type="entry name" value="SWAP/Surp_sf"/>
</dbReference>
<protein>
    <recommendedName>
        <fullName evidence="6">Ubiquitin-like domain-containing protein</fullName>
    </recommendedName>
</protein>
<organism evidence="4 5">
    <name type="scientific">Brassica carinata</name>
    <name type="common">Ethiopian mustard</name>
    <name type="synonym">Abyssinian cabbage</name>
    <dbReference type="NCBI Taxonomy" id="52824"/>
    <lineage>
        <taxon>Eukaryota</taxon>
        <taxon>Viridiplantae</taxon>
        <taxon>Streptophyta</taxon>
        <taxon>Embryophyta</taxon>
        <taxon>Tracheophyta</taxon>
        <taxon>Spermatophyta</taxon>
        <taxon>Magnoliopsida</taxon>
        <taxon>eudicotyledons</taxon>
        <taxon>Gunneridae</taxon>
        <taxon>Pentapetalae</taxon>
        <taxon>rosids</taxon>
        <taxon>malvids</taxon>
        <taxon>Brassicales</taxon>
        <taxon>Brassicaceae</taxon>
        <taxon>Brassiceae</taxon>
        <taxon>Brassica</taxon>
    </lineage>
</organism>
<dbReference type="Gene3D" id="3.10.20.90">
    <property type="entry name" value="Phosphatidylinositol 3-kinase Catalytic Subunit, Chain A, domain 1"/>
    <property type="match status" value="1"/>
</dbReference>
<dbReference type="SMART" id="SM00648">
    <property type="entry name" value="SWAP"/>
    <property type="match status" value="1"/>
</dbReference>
<dbReference type="SUPFAM" id="SSF109905">
    <property type="entry name" value="Surp module (SWAP domain)"/>
    <property type="match status" value="1"/>
</dbReference>
<dbReference type="GO" id="GO:0003723">
    <property type="term" value="F:RNA binding"/>
    <property type="evidence" value="ECO:0007669"/>
    <property type="project" value="InterPro"/>
</dbReference>
<evidence type="ECO:0000313" key="4">
    <source>
        <dbReference type="EMBL" id="KAG2313579.1"/>
    </source>
</evidence>